<organism evidence="5 6">
    <name type="scientific">Kibdelosporangium aridum</name>
    <dbReference type="NCBI Taxonomy" id="2030"/>
    <lineage>
        <taxon>Bacteria</taxon>
        <taxon>Bacillati</taxon>
        <taxon>Actinomycetota</taxon>
        <taxon>Actinomycetes</taxon>
        <taxon>Pseudonocardiales</taxon>
        <taxon>Pseudonocardiaceae</taxon>
        <taxon>Kibdelosporangium</taxon>
    </lineage>
</organism>
<evidence type="ECO:0000256" key="1">
    <source>
        <dbReference type="ARBA" id="ARBA00023015"/>
    </source>
</evidence>
<dbReference type="InterPro" id="IPR036388">
    <property type="entry name" value="WH-like_DNA-bd_sf"/>
</dbReference>
<protein>
    <recommendedName>
        <fullName evidence="4">HTH luxR-type domain-containing protein</fullName>
    </recommendedName>
</protein>
<dbReference type="AlphaFoldDB" id="A0A428YZS1"/>
<dbReference type="GO" id="GO:0006355">
    <property type="term" value="P:regulation of DNA-templated transcription"/>
    <property type="evidence" value="ECO:0007669"/>
    <property type="project" value="InterPro"/>
</dbReference>
<dbReference type="RefSeq" id="WP_221761151.1">
    <property type="nucleotide sequence ID" value="NZ_QHKI01000042.1"/>
</dbReference>
<evidence type="ECO:0000259" key="4">
    <source>
        <dbReference type="PROSITE" id="PS50043"/>
    </source>
</evidence>
<evidence type="ECO:0000313" key="6">
    <source>
        <dbReference type="Proteomes" id="UP000287547"/>
    </source>
</evidence>
<name>A0A428YZS1_KIBAR</name>
<dbReference type="PRINTS" id="PR00038">
    <property type="entry name" value="HTHLUXR"/>
</dbReference>
<dbReference type="SUPFAM" id="SSF46894">
    <property type="entry name" value="C-terminal effector domain of the bipartite response regulators"/>
    <property type="match status" value="1"/>
</dbReference>
<reference evidence="5 6" key="1">
    <citation type="submission" date="2018-05" db="EMBL/GenBank/DDBJ databases">
        <title>Evolution of GPA BGCs.</title>
        <authorList>
            <person name="Waglechner N."/>
            <person name="Wright G.D."/>
        </authorList>
    </citation>
    <scope>NUCLEOTIDE SEQUENCE [LARGE SCALE GENOMIC DNA]</scope>
    <source>
        <strain evidence="5 6">A82846</strain>
    </source>
</reference>
<dbReference type="PROSITE" id="PS00622">
    <property type="entry name" value="HTH_LUXR_1"/>
    <property type="match status" value="1"/>
</dbReference>
<dbReference type="CDD" id="cd06170">
    <property type="entry name" value="LuxR_C_like"/>
    <property type="match status" value="1"/>
</dbReference>
<feature type="non-terminal residue" evidence="5">
    <location>
        <position position="1"/>
    </location>
</feature>
<dbReference type="InterPro" id="IPR000792">
    <property type="entry name" value="Tscrpt_reg_LuxR_C"/>
</dbReference>
<dbReference type="Proteomes" id="UP000287547">
    <property type="component" value="Unassembled WGS sequence"/>
</dbReference>
<evidence type="ECO:0000313" key="5">
    <source>
        <dbReference type="EMBL" id="RSM76953.1"/>
    </source>
</evidence>
<comment type="caution">
    <text evidence="5">The sequence shown here is derived from an EMBL/GenBank/DDBJ whole genome shotgun (WGS) entry which is preliminary data.</text>
</comment>
<gene>
    <name evidence="5" type="ORF">DMH04_35465</name>
</gene>
<dbReference type="EMBL" id="QHKI01000042">
    <property type="protein sequence ID" value="RSM76953.1"/>
    <property type="molecule type" value="Genomic_DNA"/>
</dbReference>
<sequence length="576" mass="61198">IVVHRSGNRMFVRMSHPLYSEVVNETMGHAMGRVVAGELATALTSEPMRRSDDALRAGTWQLRAGRQGNPEILLTAAAHAVRRLDNTLARKLAQAARDSGGGWSADNALAQILSHMGRFEEALGVLSDVPGTTDISVGTQWAIARSDILFWGLGKADEAERTLIEVGTAPRHWSAEASRGFMLLFDSRCADALRIGEAVLGCPDSEPRALVWAAGGAIAAAGILGQQARAQALYRRGFAVAVEHPDEHTWRMHVCTAYCVALLAMGFVNEASALAEREFQGAMAGGTKELAGVWAGFRGAVAKARGDLATAGAALRESLTLLAGYDTFRMAAPCLAEVAGAWALGGDGNRADRFLVRANSAHRRPSRLFLPWMELDRAWTQASLGDVGAAATTALKAADLARHASQPTIEAWALYDAARLGNAGAVQKRLAELASTLQGTVVTVFAQAAAALADGDGERLWHAAESFCRLGLHLHAAEVAGSANKASRSAALTKWRAAEFLGRCPHARTPLLDTTRPSADLTRRERDVVTLAAAGQSSKQIAAQLGLSVRTVDNHLSRAYTKLGIHGRDELPPALD</sequence>
<proteinExistence type="predicted"/>
<dbReference type="Pfam" id="PF00196">
    <property type="entry name" value="GerE"/>
    <property type="match status" value="1"/>
</dbReference>
<dbReference type="PANTHER" id="PTHR44688:SF16">
    <property type="entry name" value="DNA-BINDING TRANSCRIPTIONAL ACTIVATOR DEVR_DOSR"/>
    <property type="match status" value="1"/>
</dbReference>
<dbReference type="GO" id="GO:0003677">
    <property type="term" value="F:DNA binding"/>
    <property type="evidence" value="ECO:0007669"/>
    <property type="project" value="UniProtKB-KW"/>
</dbReference>
<dbReference type="PANTHER" id="PTHR44688">
    <property type="entry name" value="DNA-BINDING TRANSCRIPTIONAL ACTIVATOR DEVR_DOSR"/>
    <property type="match status" value="1"/>
</dbReference>
<keyword evidence="2" id="KW-0238">DNA-binding</keyword>
<accession>A0A428YZS1</accession>
<dbReference type="InterPro" id="IPR016032">
    <property type="entry name" value="Sig_transdc_resp-reg_C-effctor"/>
</dbReference>
<dbReference type="SMART" id="SM00421">
    <property type="entry name" value="HTH_LUXR"/>
    <property type="match status" value="1"/>
</dbReference>
<dbReference type="PROSITE" id="PS50043">
    <property type="entry name" value="HTH_LUXR_2"/>
    <property type="match status" value="1"/>
</dbReference>
<keyword evidence="1" id="KW-0805">Transcription regulation</keyword>
<dbReference type="Gene3D" id="1.10.10.10">
    <property type="entry name" value="Winged helix-like DNA-binding domain superfamily/Winged helix DNA-binding domain"/>
    <property type="match status" value="1"/>
</dbReference>
<evidence type="ECO:0000256" key="2">
    <source>
        <dbReference type="ARBA" id="ARBA00023125"/>
    </source>
</evidence>
<keyword evidence="3" id="KW-0804">Transcription</keyword>
<evidence type="ECO:0000256" key="3">
    <source>
        <dbReference type="ARBA" id="ARBA00023163"/>
    </source>
</evidence>
<feature type="domain" description="HTH luxR-type" evidence="4">
    <location>
        <begin position="514"/>
        <end position="576"/>
    </location>
</feature>